<name>F6ZPZ7_CIOIN</name>
<dbReference type="OMA" id="NLWSSKM"/>
<accession>F6ZPZ7</accession>
<feature type="region of interest" description="Disordered" evidence="2">
    <location>
        <begin position="1"/>
        <end position="200"/>
    </location>
</feature>
<feature type="compositionally biased region" description="Acidic residues" evidence="2">
    <location>
        <begin position="171"/>
        <end position="183"/>
    </location>
</feature>
<keyword evidence="5" id="KW-1185">Reference proteome</keyword>
<dbReference type="EMBL" id="EAAA01002649">
    <property type="status" value="NOT_ANNOTATED_CDS"/>
    <property type="molecule type" value="Genomic_DNA"/>
</dbReference>
<dbReference type="GeneTree" id="ENSGT00390000012436"/>
<evidence type="ECO:0000313" key="4">
    <source>
        <dbReference type="Ensembl" id="ENSCINP00000004514.3"/>
    </source>
</evidence>
<feature type="compositionally biased region" description="Polar residues" evidence="2">
    <location>
        <begin position="1"/>
        <end position="15"/>
    </location>
</feature>
<evidence type="ECO:0000313" key="5">
    <source>
        <dbReference type="Proteomes" id="UP000008144"/>
    </source>
</evidence>
<feature type="DNA-binding region" description="HMG box" evidence="1">
    <location>
        <begin position="302"/>
        <end position="370"/>
    </location>
</feature>
<dbReference type="STRING" id="7719.ENSCINP00000004514"/>
<dbReference type="AlphaFoldDB" id="F6ZPZ7"/>
<sequence length="510" mass="56826">MTNVVKTDSTPTSPVQKKMRKKSLQSPVSPSPIKKGRKNARQSYSQSPTYPEVKAPLKIKIRRKTDTKSKSFEVETSDEEQEKEEVQPEPEPVPEAARGSLKMKFFFKKPDKETPKSSTKAKKKKHKHKRVSVTDIKKRRSSENTETFNQSGNLDPEFEEDVLTDNQIPAAEEEIVASEEESVLEQKEEPVMEAGKSKELRVTSEEIPVAVEEVAIASGEETVVDGEDVVSWDAAEEVVEEEVGGDDVAPSPLPMSEPEPELTTEQSLAMKANHVRAMAKSVKASHFKKKGTKKADSKSEDKKRKASGYNLWSSKMRKQVATQFPGLQFGDVSKKLGDLWKKIPEKEKQMWKFRSVKMVNQLERLHSSTTKRKLGSKMIETGPKKKAKAAMQQKLARINTESQEFPPHKNPEQTMKRELAKIPPPSVEAIDAAAHFHLLGEALLAIGKTVRASRSVASTTGTLSLLLDSMVCSFVPLLTLTNQVPELNGALPDELMSDTFANISYYMPGL</sequence>
<feature type="compositionally biased region" description="Basic and acidic residues" evidence="2">
    <location>
        <begin position="293"/>
        <end position="303"/>
    </location>
</feature>
<reference evidence="5" key="1">
    <citation type="journal article" date="2002" name="Science">
        <title>The draft genome of Ciona intestinalis: insights into chordate and vertebrate origins.</title>
        <authorList>
            <person name="Dehal P."/>
            <person name="Satou Y."/>
            <person name="Campbell R.K."/>
            <person name="Chapman J."/>
            <person name="Degnan B."/>
            <person name="De Tomaso A."/>
            <person name="Davidson B."/>
            <person name="Di Gregorio A."/>
            <person name="Gelpke M."/>
            <person name="Goodstein D.M."/>
            <person name="Harafuji N."/>
            <person name="Hastings K.E."/>
            <person name="Ho I."/>
            <person name="Hotta K."/>
            <person name="Huang W."/>
            <person name="Kawashima T."/>
            <person name="Lemaire P."/>
            <person name="Martinez D."/>
            <person name="Meinertzhagen I.A."/>
            <person name="Necula S."/>
            <person name="Nonaka M."/>
            <person name="Putnam N."/>
            <person name="Rash S."/>
            <person name="Saiga H."/>
            <person name="Satake M."/>
            <person name="Terry A."/>
            <person name="Yamada L."/>
            <person name="Wang H.G."/>
            <person name="Awazu S."/>
            <person name="Azumi K."/>
            <person name="Boore J."/>
            <person name="Branno M."/>
            <person name="Chin-Bow S."/>
            <person name="DeSantis R."/>
            <person name="Doyle S."/>
            <person name="Francino P."/>
            <person name="Keys D.N."/>
            <person name="Haga S."/>
            <person name="Hayashi H."/>
            <person name="Hino K."/>
            <person name="Imai K.S."/>
            <person name="Inaba K."/>
            <person name="Kano S."/>
            <person name="Kobayashi K."/>
            <person name="Kobayashi M."/>
            <person name="Lee B.I."/>
            <person name="Makabe K.W."/>
            <person name="Manohar C."/>
            <person name="Matassi G."/>
            <person name="Medina M."/>
            <person name="Mochizuki Y."/>
            <person name="Mount S."/>
            <person name="Morishita T."/>
            <person name="Miura S."/>
            <person name="Nakayama A."/>
            <person name="Nishizaka S."/>
            <person name="Nomoto H."/>
            <person name="Ohta F."/>
            <person name="Oishi K."/>
            <person name="Rigoutsos I."/>
            <person name="Sano M."/>
            <person name="Sasaki A."/>
            <person name="Sasakura Y."/>
            <person name="Shoguchi E."/>
            <person name="Shin-i T."/>
            <person name="Spagnuolo A."/>
            <person name="Stainier D."/>
            <person name="Suzuki M.M."/>
            <person name="Tassy O."/>
            <person name="Takatori N."/>
            <person name="Tokuoka M."/>
            <person name="Yagi K."/>
            <person name="Yoshizaki F."/>
            <person name="Wada S."/>
            <person name="Zhang C."/>
            <person name="Hyatt P.D."/>
            <person name="Larimer F."/>
            <person name="Detter C."/>
            <person name="Doggett N."/>
            <person name="Glavina T."/>
            <person name="Hawkins T."/>
            <person name="Richardson P."/>
            <person name="Lucas S."/>
            <person name="Kohara Y."/>
            <person name="Levine M."/>
            <person name="Satoh N."/>
            <person name="Rokhsar D.S."/>
        </authorList>
    </citation>
    <scope>NUCLEOTIDE SEQUENCE [LARGE SCALE GENOMIC DNA]</scope>
</reference>
<feature type="compositionally biased region" description="Basic and acidic residues" evidence="2">
    <location>
        <begin position="64"/>
        <end position="73"/>
    </location>
</feature>
<dbReference type="HOGENOM" id="CLU_600719_0_0_1"/>
<dbReference type="Gene3D" id="1.10.30.10">
    <property type="entry name" value="High mobility group box domain"/>
    <property type="match status" value="1"/>
</dbReference>
<dbReference type="PANTHER" id="PTHR46584">
    <property type="entry name" value="HMG DOMAIN-CONTAINING PROTEIN 4"/>
    <property type="match status" value="1"/>
</dbReference>
<evidence type="ECO:0000256" key="2">
    <source>
        <dbReference type="SAM" id="MobiDB-lite"/>
    </source>
</evidence>
<feature type="compositionally biased region" description="Basic residues" evidence="2">
    <location>
        <begin position="119"/>
        <end position="131"/>
    </location>
</feature>
<dbReference type="PROSITE" id="PS50118">
    <property type="entry name" value="HMG_BOX_2"/>
    <property type="match status" value="1"/>
</dbReference>
<feature type="domain" description="HMG box" evidence="3">
    <location>
        <begin position="302"/>
        <end position="370"/>
    </location>
</feature>
<proteinExistence type="predicted"/>
<reference evidence="4" key="3">
    <citation type="submission" date="2025-08" db="UniProtKB">
        <authorList>
            <consortium name="Ensembl"/>
        </authorList>
    </citation>
    <scope>IDENTIFICATION</scope>
</reference>
<dbReference type="Ensembl" id="ENSCINT00000004514.3">
    <property type="protein sequence ID" value="ENSCINP00000004514.3"/>
    <property type="gene ID" value="ENSCING00000002208.3"/>
</dbReference>
<dbReference type="PANTHER" id="PTHR46584:SF1">
    <property type="entry name" value="HMG DOMAIN-CONTAINING PROTEIN 4"/>
    <property type="match status" value="1"/>
</dbReference>
<feature type="region of interest" description="Disordered" evidence="2">
    <location>
        <begin position="280"/>
        <end position="311"/>
    </location>
</feature>
<dbReference type="Proteomes" id="UP000008144">
    <property type="component" value="Chromosome 8"/>
</dbReference>
<dbReference type="SMART" id="SM00398">
    <property type="entry name" value="HMG"/>
    <property type="match status" value="1"/>
</dbReference>
<dbReference type="InterPro" id="IPR042477">
    <property type="entry name" value="HMGXB4"/>
</dbReference>
<evidence type="ECO:0000256" key="1">
    <source>
        <dbReference type="PROSITE-ProRule" id="PRU00267"/>
    </source>
</evidence>
<feature type="compositionally biased region" description="Basic residues" evidence="2">
    <location>
        <begin position="283"/>
        <end position="292"/>
    </location>
</feature>
<dbReference type="InParanoid" id="F6ZPZ7"/>
<keyword evidence="1" id="KW-0539">Nucleus</keyword>
<feature type="compositionally biased region" description="Basic and acidic residues" evidence="2">
    <location>
        <begin position="184"/>
        <end position="200"/>
    </location>
</feature>
<protein>
    <recommendedName>
        <fullName evidence="3">HMG box domain-containing protein</fullName>
    </recommendedName>
</protein>
<feature type="region of interest" description="Disordered" evidence="2">
    <location>
        <begin position="237"/>
        <end position="264"/>
    </location>
</feature>
<keyword evidence="1" id="KW-0238">DNA-binding</keyword>
<dbReference type="Pfam" id="PF00505">
    <property type="entry name" value="HMG_box"/>
    <property type="match status" value="1"/>
</dbReference>
<dbReference type="GO" id="GO:0003677">
    <property type="term" value="F:DNA binding"/>
    <property type="evidence" value="ECO:0007669"/>
    <property type="project" value="UniProtKB-UniRule"/>
</dbReference>
<reference evidence="4" key="4">
    <citation type="submission" date="2025-09" db="UniProtKB">
        <authorList>
            <consortium name="Ensembl"/>
        </authorList>
    </citation>
    <scope>IDENTIFICATION</scope>
</reference>
<feature type="compositionally biased region" description="Polar residues" evidence="2">
    <location>
        <begin position="144"/>
        <end position="153"/>
    </location>
</feature>
<organism evidence="4 5">
    <name type="scientific">Ciona intestinalis</name>
    <name type="common">Transparent sea squirt</name>
    <name type="synonym">Ascidia intestinalis</name>
    <dbReference type="NCBI Taxonomy" id="7719"/>
    <lineage>
        <taxon>Eukaryota</taxon>
        <taxon>Metazoa</taxon>
        <taxon>Chordata</taxon>
        <taxon>Tunicata</taxon>
        <taxon>Ascidiacea</taxon>
        <taxon>Phlebobranchia</taxon>
        <taxon>Cionidae</taxon>
        <taxon>Ciona</taxon>
    </lineage>
</organism>
<evidence type="ECO:0000259" key="3">
    <source>
        <dbReference type="PROSITE" id="PS50118"/>
    </source>
</evidence>
<dbReference type="InterPro" id="IPR036910">
    <property type="entry name" value="HMG_box_dom_sf"/>
</dbReference>
<dbReference type="SUPFAM" id="SSF47095">
    <property type="entry name" value="HMG-box"/>
    <property type="match status" value="1"/>
</dbReference>
<dbReference type="GO" id="GO:0005634">
    <property type="term" value="C:nucleus"/>
    <property type="evidence" value="ECO:0007669"/>
    <property type="project" value="UniProtKB-UniRule"/>
</dbReference>
<dbReference type="PRINTS" id="PR00886">
    <property type="entry name" value="HIGHMOBLTY12"/>
</dbReference>
<reference evidence="4" key="2">
    <citation type="journal article" date="2008" name="Genome Biol.">
        <title>Improved genome assembly and evidence-based global gene model set for the chordate Ciona intestinalis: new insight into intron and operon populations.</title>
        <authorList>
            <person name="Satou Y."/>
            <person name="Mineta K."/>
            <person name="Ogasawara M."/>
            <person name="Sasakura Y."/>
            <person name="Shoguchi E."/>
            <person name="Ueno K."/>
            <person name="Yamada L."/>
            <person name="Matsumoto J."/>
            <person name="Wasserscheid J."/>
            <person name="Dewar K."/>
            <person name="Wiley G.B."/>
            <person name="Macmil S.L."/>
            <person name="Roe B.A."/>
            <person name="Zeller R.W."/>
            <person name="Hastings K.E."/>
            <person name="Lemaire P."/>
            <person name="Lindquist E."/>
            <person name="Endo T."/>
            <person name="Hotta K."/>
            <person name="Inaba K."/>
        </authorList>
    </citation>
    <scope>NUCLEOTIDE SEQUENCE [LARGE SCALE GENOMIC DNA]</scope>
    <source>
        <strain evidence="4">wild type</strain>
    </source>
</reference>
<dbReference type="InterPro" id="IPR009071">
    <property type="entry name" value="HMG_box_dom"/>
</dbReference>